<keyword evidence="3" id="KW-1185">Reference proteome</keyword>
<dbReference type="Proteomes" id="UP000010846">
    <property type="component" value="Chromosome"/>
</dbReference>
<evidence type="ECO:0000313" key="2">
    <source>
        <dbReference type="EMBL" id="AGB16949.1"/>
    </source>
</evidence>
<feature type="region of interest" description="Disordered" evidence="1">
    <location>
        <begin position="109"/>
        <end position="351"/>
    </location>
</feature>
<feature type="compositionally biased region" description="Acidic residues" evidence="1">
    <location>
        <begin position="112"/>
        <end position="123"/>
    </location>
</feature>
<dbReference type="EMBL" id="CP003050">
    <property type="protein sequence ID" value="AGB16949.1"/>
    <property type="molecule type" value="Genomic_DNA"/>
</dbReference>
<name>L0IDW6_HALRX</name>
<dbReference type="RefSeq" id="WP_015301553.1">
    <property type="nucleotide sequence ID" value="NC_019964.1"/>
</dbReference>
<dbReference type="eggNOG" id="arCOG10726">
    <property type="taxonomic scope" value="Archaea"/>
</dbReference>
<feature type="compositionally biased region" description="Basic and acidic residues" evidence="1">
    <location>
        <begin position="186"/>
        <end position="195"/>
    </location>
</feature>
<dbReference type="GeneID" id="14376872"/>
<gene>
    <name evidence="2" type="ordered locus">Halru_2364</name>
</gene>
<feature type="compositionally biased region" description="Acidic residues" evidence="1">
    <location>
        <begin position="143"/>
        <end position="154"/>
    </location>
</feature>
<dbReference type="OrthoDB" id="386876at2157"/>
<evidence type="ECO:0000256" key="1">
    <source>
        <dbReference type="SAM" id="MobiDB-lite"/>
    </source>
</evidence>
<protein>
    <submittedName>
        <fullName evidence="2">Uncharacterized protein</fullName>
    </submittedName>
</protein>
<accession>L0IDW6</accession>
<sequence>MSTASQSTIDDVAERVRKLLDEARAALPDEVRESDEPDPADVMSASGRTTLRALGSDAVALLEDTEPAVLLAALDIDRPDGADSIPAAILAGDPDDVASLRAILTLSRLAGDEDAEPSFDEGERDAMTTLAPLLLDESASETTTDETATDEDRTDAETPSDPTESPTTPDAGDDADGDEISAVLREALDDVRTDLDDVLGIGGGGEPSGEGSDTEESDDETGDAGESGDEASDVDESGGDGGLADTAASLVDEAGSRLSDVSMGAGDENGADHDGEGDEGGTTADDTDEDEGLLGMGDDGRSLGDRSIGGGASGRTRQSVSGLGRATYSTMPAQDRPDMSGVPRYRTLADR</sequence>
<feature type="compositionally biased region" description="Polar residues" evidence="1">
    <location>
        <begin position="315"/>
        <end position="332"/>
    </location>
</feature>
<reference evidence="2" key="1">
    <citation type="submission" date="2011-09" db="EMBL/GenBank/DDBJ databases">
        <title>Complete sequence of Halovivax ruber XH-70.</title>
        <authorList>
            <consortium name="US DOE Joint Genome Institute"/>
            <person name="Lucas S."/>
            <person name="Han J."/>
            <person name="Lapidus A."/>
            <person name="Cheng J.-F."/>
            <person name="Goodwin L."/>
            <person name="Pitluck S."/>
            <person name="Peters L."/>
            <person name="Mikhailova N."/>
            <person name="Davenport K."/>
            <person name="Detter J.C."/>
            <person name="Han C."/>
            <person name="Tapia R."/>
            <person name="Land M."/>
            <person name="Hauser L."/>
            <person name="Kyrpides N."/>
            <person name="Ivanova N."/>
            <person name="Pagani I."/>
            <person name="Sproer C."/>
            <person name="Anderson I."/>
            <person name="Woyke T."/>
        </authorList>
    </citation>
    <scope>NUCLEOTIDE SEQUENCE</scope>
    <source>
        <strain evidence="2">XH-70</strain>
    </source>
</reference>
<feature type="compositionally biased region" description="Low complexity" evidence="1">
    <location>
        <begin position="157"/>
        <end position="170"/>
    </location>
</feature>
<evidence type="ECO:0000313" key="3">
    <source>
        <dbReference type="Proteomes" id="UP000010846"/>
    </source>
</evidence>
<feature type="compositionally biased region" description="Acidic residues" evidence="1">
    <location>
        <begin position="212"/>
        <end position="238"/>
    </location>
</feature>
<dbReference type="HOGENOM" id="CLU_788957_0_0_2"/>
<feature type="region of interest" description="Disordered" evidence="1">
    <location>
        <begin position="25"/>
        <end position="45"/>
    </location>
</feature>
<feature type="compositionally biased region" description="Acidic residues" evidence="1">
    <location>
        <begin position="275"/>
        <end position="292"/>
    </location>
</feature>
<dbReference type="AlphaFoldDB" id="L0IDW6"/>
<dbReference type="STRING" id="797302.Halru_2364"/>
<organism evidence="2 3">
    <name type="scientific">Halovivax ruber (strain DSM 18193 / JCM 13892 / XH-70)</name>
    <dbReference type="NCBI Taxonomy" id="797302"/>
    <lineage>
        <taxon>Archaea</taxon>
        <taxon>Methanobacteriati</taxon>
        <taxon>Methanobacteriota</taxon>
        <taxon>Stenosarchaea group</taxon>
        <taxon>Halobacteria</taxon>
        <taxon>Halobacteriales</taxon>
        <taxon>Natrialbaceae</taxon>
        <taxon>Halovivax</taxon>
    </lineage>
</organism>
<proteinExistence type="predicted"/>
<dbReference type="KEGG" id="hru:Halru_2364"/>